<feature type="non-terminal residue" evidence="1">
    <location>
        <position position="45"/>
    </location>
</feature>
<proteinExistence type="predicted"/>
<gene>
    <name evidence="1" type="ORF">BLA29_014343</name>
</gene>
<evidence type="ECO:0000313" key="2">
    <source>
        <dbReference type="Proteomes" id="UP000194236"/>
    </source>
</evidence>
<keyword evidence="2" id="KW-1185">Reference proteome</keyword>
<reference evidence="1 2" key="1">
    <citation type="submission" date="2017-03" db="EMBL/GenBank/DDBJ databases">
        <title>Genome Survey of Euroglyphus maynei.</title>
        <authorList>
            <person name="Arlian L.G."/>
            <person name="Morgan M.S."/>
            <person name="Rider S.D."/>
        </authorList>
    </citation>
    <scope>NUCLEOTIDE SEQUENCE [LARGE SCALE GENOMIC DNA]</scope>
    <source>
        <strain evidence="1">Arlian Lab</strain>
        <tissue evidence="1">Whole body</tissue>
    </source>
</reference>
<dbReference type="Proteomes" id="UP000194236">
    <property type="component" value="Unassembled WGS sequence"/>
</dbReference>
<protein>
    <submittedName>
        <fullName evidence="1">Uncharacterized protein</fullName>
    </submittedName>
</protein>
<sequence length="45" mass="5191">MSILVFGDAIVGVAWALRYKNITMNLKSDLKNQIFNEYDTNIEIQ</sequence>
<dbReference type="AlphaFoldDB" id="A0A1Y3BDM1"/>
<dbReference type="OrthoDB" id="10054572at2759"/>
<dbReference type="EMBL" id="MUJZ01028579">
    <property type="protein sequence ID" value="OTF78287.1"/>
    <property type="molecule type" value="Genomic_DNA"/>
</dbReference>
<name>A0A1Y3BDM1_EURMA</name>
<evidence type="ECO:0000313" key="1">
    <source>
        <dbReference type="EMBL" id="OTF78287.1"/>
    </source>
</evidence>
<organism evidence="1 2">
    <name type="scientific">Euroglyphus maynei</name>
    <name type="common">Mayne's house dust mite</name>
    <dbReference type="NCBI Taxonomy" id="6958"/>
    <lineage>
        <taxon>Eukaryota</taxon>
        <taxon>Metazoa</taxon>
        <taxon>Ecdysozoa</taxon>
        <taxon>Arthropoda</taxon>
        <taxon>Chelicerata</taxon>
        <taxon>Arachnida</taxon>
        <taxon>Acari</taxon>
        <taxon>Acariformes</taxon>
        <taxon>Sarcoptiformes</taxon>
        <taxon>Astigmata</taxon>
        <taxon>Psoroptidia</taxon>
        <taxon>Analgoidea</taxon>
        <taxon>Pyroglyphidae</taxon>
        <taxon>Pyroglyphinae</taxon>
        <taxon>Euroglyphus</taxon>
    </lineage>
</organism>
<comment type="caution">
    <text evidence="1">The sequence shown here is derived from an EMBL/GenBank/DDBJ whole genome shotgun (WGS) entry which is preliminary data.</text>
</comment>
<accession>A0A1Y3BDM1</accession>